<gene>
    <name evidence="2" type="ORF">GCM10008985_17950</name>
    <name evidence="3" type="ORF">MUK72_12590</name>
</gene>
<evidence type="ECO:0000313" key="4">
    <source>
        <dbReference type="Proteomes" id="UP000830542"/>
    </source>
</evidence>
<dbReference type="KEGG" id="hdo:MUK72_12590"/>
<dbReference type="InterPro" id="IPR009845">
    <property type="entry name" value="DUF1405"/>
</dbReference>
<dbReference type="Proteomes" id="UP000830542">
    <property type="component" value="Chromosome"/>
</dbReference>
<evidence type="ECO:0000313" key="2">
    <source>
        <dbReference type="EMBL" id="GAA0461797.1"/>
    </source>
</evidence>
<keyword evidence="4" id="KW-1185">Reference proteome</keyword>
<feature type="transmembrane region" description="Helical" evidence="1">
    <location>
        <begin position="133"/>
        <end position="152"/>
    </location>
</feature>
<evidence type="ECO:0000313" key="5">
    <source>
        <dbReference type="Proteomes" id="UP001500962"/>
    </source>
</evidence>
<feature type="transmembrane region" description="Helical" evidence="1">
    <location>
        <begin position="211"/>
        <end position="229"/>
    </location>
</feature>
<reference evidence="2" key="3">
    <citation type="submission" date="2023-12" db="EMBL/GenBank/DDBJ databases">
        <authorList>
            <person name="Sun Q."/>
            <person name="Inoue M."/>
        </authorList>
    </citation>
    <scope>NUCLEOTIDE SEQUENCE</scope>
    <source>
        <strain evidence="2">JCM 12289</strain>
    </source>
</reference>
<dbReference type="Proteomes" id="UP001500962">
    <property type="component" value="Unassembled WGS sequence"/>
</dbReference>
<keyword evidence="1" id="KW-1133">Transmembrane helix</keyword>
<dbReference type="Pfam" id="PF07187">
    <property type="entry name" value="DUF1405"/>
    <property type="match status" value="1"/>
</dbReference>
<feature type="transmembrane region" description="Helical" evidence="1">
    <location>
        <begin position="72"/>
        <end position="92"/>
    </location>
</feature>
<sequence length="239" mass="26682">MAERRVGPLRRLLDGAVPDREALPRYIAPVPKAIEDLGLRLGWLVVAINLAGTAFGFWYYRFQFGLEPALAWPFVPDSPVATLFIALSIAGWKLGHSREWLDALAFFGCLKLGLWTPYTLLAFQDSFLASTPLWLYLFLFFSHLAMALEGFVIHRYSDFPVWAVAIALAWYGLNDLVDYFVPVVGTYHHTTLPIQPIVDGVIEHVVPAHQYVAAGALALTLLATFLALATRVKKLEVRA</sequence>
<evidence type="ECO:0000313" key="3">
    <source>
        <dbReference type="EMBL" id="UOO94797.1"/>
    </source>
</evidence>
<proteinExistence type="predicted"/>
<dbReference type="EMBL" id="BAAADN010000026">
    <property type="protein sequence ID" value="GAA0461797.1"/>
    <property type="molecule type" value="Genomic_DNA"/>
</dbReference>
<keyword evidence="1" id="KW-0812">Transmembrane</keyword>
<dbReference type="AlphaFoldDB" id="A0AAV3SH85"/>
<dbReference type="PANTHER" id="PTHR40042:SF1">
    <property type="entry name" value="DUF1405 DOMAIN-CONTAINING PROTEIN"/>
    <property type="match status" value="1"/>
</dbReference>
<dbReference type="EMBL" id="CP095005">
    <property type="protein sequence ID" value="UOO94797.1"/>
    <property type="molecule type" value="Genomic_DNA"/>
</dbReference>
<dbReference type="GeneID" id="71762700"/>
<dbReference type="PANTHER" id="PTHR40042">
    <property type="entry name" value="HYPOTHETICAL MEMBRANE SPANNING PROTEIN"/>
    <property type="match status" value="1"/>
</dbReference>
<name>A0AAV3SH85_HALDO</name>
<feature type="transmembrane region" description="Helical" evidence="1">
    <location>
        <begin position="159"/>
        <end position="177"/>
    </location>
</feature>
<feature type="transmembrane region" description="Helical" evidence="1">
    <location>
        <begin position="41"/>
        <end position="60"/>
    </location>
</feature>
<protein>
    <submittedName>
        <fullName evidence="2">DUF1405 domain-containing protein</fullName>
    </submittedName>
</protein>
<keyword evidence="1" id="KW-0472">Membrane</keyword>
<reference evidence="2" key="1">
    <citation type="journal article" date="2014" name="Int. J. Syst. Evol. Microbiol.">
        <title>Complete genome sequence of Corynebacterium casei LMG S-19264T (=DSM 44701T), isolated from a smear-ripened cheese.</title>
        <authorList>
            <consortium name="US DOE Joint Genome Institute (JGI-PGF)"/>
            <person name="Walter F."/>
            <person name="Albersmeier A."/>
            <person name="Kalinowski J."/>
            <person name="Ruckert C."/>
        </authorList>
    </citation>
    <scope>NUCLEOTIDE SEQUENCE</scope>
    <source>
        <strain evidence="2">JCM 12289</strain>
    </source>
</reference>
<evidence type="ECO:0000256" key="1">
    <source>
        <dbReference type="SAM" id="Phobius"/>
    </source>
</evidence>
<organism evidence="2 5">
    <name type="scientific">Halococcus dombrowskii</name>
    <dbReference type="NCBI Taxonomy" id="179637"/>
    <lineage>
        <taxon>Archaea</taxon>
        <taxon>Methanobacteriati</taxon>
        <taxon>Methanobacteriota</taxon>
        <taxon>Stenosarchaea group</taxon>
        <taxon>Halobacteria</taxon>
        <taxon>Halobacteriales</taxon>
        <taxon>Halococcaceae</taxon>
        <taxon>Halococcus</taxon>
    </lineage>
</organism>
<accession>A0AAV3SH85</accession>
<reference evidence="3" key="2">
    <citation type="submission" date="2022-04" db="EMBL/GenBank/DDBJ databases">
        <title>Sequencing and genomic assembly of Halococcus dombrowskii.</title>
        <authorList>
            <person name="Lim S.W."/>
            <person name="MacLea K.S."/>
        </authorList>
    </citation>
    <scope>NUCLEOTIDE SEQUENCE</scope>
    <source>
        <strain evidence="3">H4</strain>
    </source>
</reference>
<feature type="transmembrane region" description="Helical" evidence="1">
    <location>
        <begin position="104"/>
        <end position="121"/>
    </location>
</feature>
<dbReference type="RefSeq" id="WP_244701403.1">
    <property type="nucleotide sequence ID" value="NZ_BAAADN010000026.1"/>
</dbReference>